<dbReference type="AlphaFoldDB" id="A0A181CAV6"/>
<sequence length="290" mass="32019">MPDPRFPATMAGTTRQLVHDSTIEMTPAHVGTTRQRPAALSPGATVFITWLPGLPFGQTLAACHRVREWGCVPVPHLAARAITDLPMLRMIGQAVTGELRTDRVLLVAGGSPKPAGCFADTLALLETRVLQESGIRHIYVAGHPEGAPVMQPGEALSFLQRKQEIGQRDSLDIRIVSQLCFDPAPLLEWERHLRRNGIALPVHVGLPGLVSPRMLMRYGLKCGVGPSLQFLKGQRHRLHRWFWPMPPERMIQPVARAMGDIPGCLFRGLHFFPFGAVARTLAWREACGRP</sequence>
<dbReference type="SUPFAM" id="SSF51730">
    <property type="entry name" value="FAD-linked oxidoreductase"/>
    <property type="match status" value="1"/>
</dbReference>
<dbReference type="KEGG" id="kre:GWK63_08020"/>
<name>A0A181CAV6_9PROT</name>
<dbReference type="Gene3D" id="3.20.20.220">
    <property type="match status" value="1"/>
</dbReference>
<protein>
    <submittedName>
        <fullName evidence="1">Methylenetetrahydrofolate reductase</fullName>
    </submittedName>
</protein>
<proteinExistence type="predicted"/>
<evidence type="ECO:0000313" key="1">
    <source>
        <dbReference type="EMBL" id="QIP35414.1"/>
    </source>
</evidence>
<dbReference type="Proteomes" id="UP000502533">
    <property type="component" value="Chromosome"/>
</dbReference>
<dbReference type="RefSeq" id="WP_051672092.1">
    <property type="nucleotide sequence ID" value="NZ_CP050139.1"/>
</dbReference>
<dbReference type="InterPro" id="IPR029041">
    <property type="entry name" value="FAD-linked_oxidoreductase-like"/>
</dbReference>
<dbReference type="EMBL" id="CP050139">
    <property type="protein sequence ID" value="QIP35414.1"/>
    <property type="molecule type" value="Genomic_DNA"/>
</dbReference>
<accession>A0A181CAV6</accession>
<evidence type="ECO:0000313" key="2">
    <source>
        <dbReference type="Proteomes" id="UP000502533"/>
    </source>
</evidence>
<organism evidence="1 2">
    <name type="scientific">Komagataeibacter rhaeticus</name>
    <dbReference type="NCBI Taxonomy" id="215221"/>
    <lineage>
        <taxon>Bacteria</taxon>
        <taxon>Pseudomonadati</taxon>
        <taxon>Pseudomonadota</taxon>
        <taxon>Alphaproteobacteria</taxon>
        <taxon>Acetobacterales</taxon>
        <taxon>Acetobacteraceae</taxon>
        <taxon>Komagataeibacter</taxon>
    </lineage>
</organism>
<gene>
    <name evidence="1" type="ORF">GWK63_08020</name>
</gene>
<keyword evidence="2" id="KW-1185">Reference proteome</keyword>
<dbReference type="GeneID" id="85022097"/>
<reference evidence="1 2" key="1">
    <citation type="submission" date="2020-03" db="EMBL/GenBank/DDBJ databases">
        <title>Isolation of cellulose-producing strains, genome characterization and application of the synthesized cellulose films as an economical and sustainable material for piezoelectric sensor construction.</title>
        <authorList>
            <person name="Mangayil R.K."/>
        </authorList>
    </citation>
    <scope>NUCLEOTIDE SEQUENCE [LARGE SCALE GENOMIC DNA]</scope>
    <source>
        <strain evidence="1 2">ENS 9a1a</strain>
    </source>
</reference>